<dbReference type="Pfam" id="PF14341">
    <property type="entry name" value="PilX_N"/>
    <property type="match status" value="1"/>
</dbReference>
<proteinExistence type="predicted"/>
<sequence length="197" mass="21189">MAEINKHKKGAYCGDEDGSIIVVVLLILAMMTIVGVMSANTTIMEYHIVRNMGIYKQNANLVESAVMEGLQEFMHIDASDPENLDPDADPNDWIDSDEDDWDAWYDSTTGAQLHGNNSIAASYDAGSAILNSRGEAGNGNLRVAVVGWEAAPGASLSATDPVRRAGIILSEYVSFDGSGNDNGFGILRMEIGVERVF</sequence>
<accession>A0A7W0HK29</accession>
<protein>
    <recommendedName>
        <fullName evidence="2">Type 4 fimbrial biogenesis protein PilX N-terminal domain-containing protein</fullName>
    </recommendedName>
</protein>
<keyword evidence="4" id="KW-1185">Reference proteome</keyword>
<reference evidence="3 4" key="1">
    <citation type="submission" date="2020-07" db="EMBL/GenBank/DDBJ databases">
        <title>Genomic Encyclopedia of Type Strains, Phase IV (KMG-IV): sequencing the most valuable type-strain genomes for metagenomic binning, comparative biology and taxonomic classification.</title>
        <authorList>
            <person name="Goeker M."/>
        </authorList>
    </citation>
    <scope>NUCLEOTIDE SEQUENCE [LARGE SCALE GENOMIC DNA]</scope>
    <source>
        <strain evidence="3 4">DSM 17721</strain>
    </source>
</reference>
<evidence type="ECO:0000259" key="2">
    <source>
        <dbReference type="Pfam" id="PF14341"/>
    </source>
</evidence>
<dbReference type="Proteomes" id="UP000525298">
    <property type="component" value="Unassembled WGS sequence"/>
</dbReference>
<evidence type="ECO:0000256" key="1">
    <source>
        <dbReference type="SAM" id="Phobius"/>
    </source>
</evidence>
<evidence type="ECO:0000313" key="4">
    <source>
        <dbReference type="Proteomes" id="UP000525298"/>
    </source>
</evidence>
<dbReference type="InterPro" id="IPR025746">
    <property type="entry name" value="PilX_N_dom"/>
</dbReference>
<feature type="transmembrane region" description="Helical" evidence="1">
    <location>
        <begin position="20"/>
        <end position="43"/>
    </location>
</feature>
<organism evidence="3 4">
    <name type="scientific">Desulfosalsimonas propionicica</name>
    <dbReference type="NCBI Taxonomy" id="332175"/>
    <lineage>
        <taxon>Bacteria</taxon>
        <taxon>Pseudomonadati</taxon>
        <taxon>Thermodesulfobacteriota</taxon>
        <taxon>Desulfobacteria</taxon>
        <taxon>Desulfobacterales</taxon>
        <taxon>Desulfosalsimonadaceae</taxon>
        <taxon>Desulfosalsimonas</taxon>
    </lineage>
</organism>
<evidence type="ECO:0000313" key="3">
    <source>
        <dbReference type="EMBL" id="MBA2880641.1"/>
    </source>
</evidence>
<feature type="domain" description="Type 4 fimbrial biogenesis protein PilX N-terminal" evidence="2">
    <location>
        <begin position="18"/>
        <end position="66"/>
    </location>
</feature>
<keyword evidence="1" id="KW-0812">Transmembrane</keyword>
<keyword evidence="1" id="KW-0472">Membrane</keyword>
<name>A0A7W0HK29_9BACT</name>
<dbReference type="RefSeq" id="WP_181550305.1">
    <property type="nucleotide sequence ID" value="NZ_JACDUS010000002.1"/>
</dbReference>
<dbReference type="AlphaFoldDB" id="A0A7W0HK29"/>
<gene>
    <name evidence="3" type="ORF">HNR65_000959</name>
</gene>
<keyword evidence="1" id="KW-1133">Transmembrane helix</keyword>
<dbReference type="EMBL" id="JACDUS010000002">
    <property type="protein sequence ID" value="MBA2880641.1"/>
    <property type="molecule type" value="Genomic_DNA"/>
</dbReference>
<comment type="caution">
    <text evidence="3">The sequence shown here is derived from an EMBL/GenBank/DDBJ whole genome shotgun (WGS) entry which is preliminary data.</text>
</comment>